<sequence length="304" mass="33185">MGVPPLLSSLAIQGAAKAFVHGQSRASARQSSSDSASLTTPALVAARATTVLPSVIRIKSTAKNLPASHLQPRPGDAPTILGPSRPTISTTSHVSTPSSLSSCTQGRSAGEQASLLYRPSSLPSSVARDAAAAAVASTCHLYMQPPLSSPCLAPSTITLKPTLRTSHRSDCEDSEPTCRSSAQQRRSLLHPNLHQCRRRRPMETVTDRQRRRYEAVWASNRGLYLDSRSHEAAMRLCNLVVRDIWSRSRLGSDVLHCIYELIDRDQCGSLRRDEFVVGMWLIDRSLRGRKIPSKISDSIWLSVN</sequence>
<dbReference type="SMART" id="SM00027">
    <property type="entry name" value="EH"/>
    <property type="match status" value="1"/>
</dbReference>
<dbReference type="Proteomes" id="UP000683417">
    <property type="component" value="Unassembled WGS sequence"/>
</dbReference>
<comment type="caution">
    <text evidence="3">The sequence shown here is derived from an EMBL/GenBank/DDBJ whole genome shotgun (WGS) entry which is preliminary data.</text>
</comment>
<dbReference type="InterPro" id="IPR000261">
    <property type="entry name" value="EH_dom"/>
</dbReference>
<dbReference type="EMBL" id="CAJHIT010000010">
    <property type="protein sequence ID" value="CAD6505941.1"/>
    <property type="molecule type" value="Genomic_DNA"/>
</dbReference>
<feature type="region of interest" description="Disordered" evidence="1">
    <location>
        <begin position="66"/>
        <end position="106"/>
    </location>
</feature>
<evidence type="ECO:0000313" key="3">
    <source>
        <dbReference type="EMBL" id="CAD6505941.1"/>
    </source>
</evidence>
<accession>A0A9W4GI75</accession>
<proteinExistence type="predicted"/>
<feature type="domain" description="EH" evidence="2">
    <location>
        <begin position="209"/>
        <end position="304"/>
    </location>
</feature>
<evidence type="ECO:0000256" key="1">
    <source>
        <dbReference type="SAM" id="MobiDB-lite"/>
    </source>
</evidence>
<evidence type="ECO:0000313" key="4">
    <source>
        <dbReference type="Proteomes" id="UP000683417"/>
    </source>
</evidence>
<name>A0A9W4GI75_BLUGR</name>
<evidence type="ECO:0000259" key="2">
    <source>
        <dbReference type="PROSITE" id="PS50031"/>
    </source>
</evidence>
<dbReference type="AlphaFoldDB" id="A0A9W4GI75"/>
<feature type="region of interest" description="Disordered" evidence="1">
    <location>
        <begin position="165"/>
        <end position="185"/>
    </location>
</feature>
<gene>
    <name evidence="3" type="ORF">BGTH12_LOCUS7299</name>
</gene>
<protein>
    <submittedName>
        <fullName evidence="3">BgTH12-06873</fullName>
    </submittedName>
</protein>
<reference evidence="3" key="1">
    <citation type="submission" date="2020-10" db="EMBL/GenBank/DDBJ databases">
        <authorList>
            <person name="Muller C M."/>
        </authorList>
    </citation>
    <scope>NUCLEOTIDE SEQUENCE</scope>
    <source>
        <strain evidence="3">THUN-12</strain>
    </source>
</reference>
<feature type="compositionally biased region" description="Low complexity" evidence="1">
    <location>
        <begin position="87"/>
        <end position="104"/>
    </location>
</feature>
<dbReference type="PROSITE" id="PS50031">
    <property type="entry name" value="EH"/>
    <property type="match status" value="1"/>
</dbReference>
<organism evidence="3 4">
    <name type="scientific">Blumeria graminis f. sp. triticale</name>
    <dbReference type="NCBI Taxonomy" id="1689686"/>
    <lineage>
        <taxon>Eukaryota</taxon>
        <taxon>Fungi</taxon>
        <taxon>Dikarya</taxon>
        <taxon>Ascomycota</taxon>
        <taxon>Pezizomycotina</taxon>
        <taxon>Leotiomycetes</taxon>
        <taxon>Erysiphales</taxon>
        <taxon>Erysiphaceae</taxon>
        <taxon>Blumeria</taxon>
    </lineage>
</organism>
<dbReference type="Pfam" id="PF12763">
    <property type="entry name" value="EH"/>
    <property type="match status" value="1"/>
</dbReference>